<dbReference type="PROSITE" id="PS01186">
    <property type="entry name" value="EGF_2"/>
    <property type="match status" value="1"/>
</dbReference>
<dbReference type="Pfam" id="PF12947">
    <property type="entry name" value="EGF_3"/>
    <property type="match status" value="1"/>
</dbReference>
<dbReference type="PROSITE" id="PS51406">
    <property type="entry name" value="FIBRINOGEN_C_2"/>
    <property type="match status" value="1"/>
</dbReference>
<dbReference type="InterPro" id="IPR000152">
    <property type="entry name" value="EGF-type_Asp/Asn_hydroxyl_site"/>
</dbReference>
<dbReference type="InterPro" id="IPR024731">
    <property type="entry name" value="NELL2-like_EGF"/>
</dbReference>
<dbReference type="InterPro" id="IPR014716">
    <property type="entry name" value="Fibrinogen_a/b/g_C_1"/>
</dbReference>
<evidence type="ECO:0000256" key="3">
    <source>
        <dbReference type="ARBA" id="ARBA00023157"/>
    </source>
</evidence>
<keyword evidence="8" id="KW-1185">Reference proteome</keyword>
<dbReference type="OrthoDB" id="9990035at2759"/>
<dbReference type="PROSITE" id="PS00010">
    <property type="entry name" value="ASX_HYDROXYL"/>
    <property type="match status" value="1"/>
</dbReference>
<proteinExistence type="predicted"/>
<dbReference type="Pfam" id="PF01826">
    <property type="entry name" value="TIL"/>
    <property type="match status" value="1"/>
</dbReference>
<evidence type="ECO:0000256" key="1">
    <source>
        <dbReference type="ARBA" id="ARBA00022536"/>
    </source>
</evidence>
<dbReference type="Pfam" id="PF00147">
    <property type="entry name" value="Fibrinogen_C"/>
    <property type="match status" value="1"/>
</dbReference>
<dbReference type="SMART" id="SM00181">
    <property type="entry name" value="EGF"/>
    <property type="match status" value="2"/>
</dbReference>
<protein>
    <submittedName>
        <fullName evidence="7">Fibrinogen C domain-containing protein 1</fullName>
    </submittedName>
</protein>
<dbReference type="InterPro" id="IPR002181">
    <property type="entry name" value="Fibrinogen_a/b/g_C_dom"/>
</dbReference>
<evidence type="ECO:0000259" key="6">
    <source>
        <dbReference type="PROSITE" id="PS51406"/>
    </source>
</evidence>
<keyword evidence="3" id="KW-1015">Disulfide bond</keyword>
<dbReference type="InterPro" id="IPR036084">
    <property type="entry name" value="Ser_inhib-like_sf"/>
</dbReference>
<dbReference type="InterPro" id="IPR002919">
    <property type="entry name" value="TIL_dom"/>
</dbReference>
<evidence type="ECO:0000313" key="7">
    <source>
        <dbReference type="EMBL" id="KAJ8033405.1"/>
    </source>
</evidence>
<dbReference type="EMBL" id="JAIZAY010000011">
    <property type="protein sequence ID" value="KAJ8033405.1"/>
    <property type="molecule type" value="Genomic_DNA"/>
</dbReference>
<name>A0A9Q1H5P7_HOLLE</name>
<dbReference type="SUPFAM" id="SSF57567">
    <property type="entry name" value="Serine protease inhibitors"/>
    <property type="match status" value="1"/>
</dbReference>
<sequence length="337" mass="37864">MVNMSCTCQTTCADPNRLNGCFYNCVGGETCICPDGFFLIGTDCVPREDCGCYVQDEEVIVQEGDDQLFLACTKQCSCNTGVLSCNDYRCDDNAVCDNRSESFQCFCKDGYHGDGISCTRLTDCDDVFDAGLIDDGVYSILPMNWPGIPFQVYCKDGWTVSIKVFQRREDGSVEFNRGWADYKEGFGDPIGEIWLGLEKLYYLTNQEHYKLKISLISDGITYEMNYSWFKIDSEGNNYALKELGSYSGNIGSTFFAHVGFDPMAVSHTFQFSTPDQDNDNHPTVDCAGNFHGGWWYKQCYKIYLNGPYGSPNAPGICYLKNTIAYCNIPFTEMSIKL</sequence>
<dbReference type="Gene3D" id="2.10.25.10">
    <property type="entry name" value="Laminin"/>
    <property type="match status" value="1"/>
</dbReference>
<dbReference type="SMART" id="SM00186">
    <property type="entry name" value="FBG"/>
    <property type="match status" value="1"/>
</dbReference>
<reference evidence="7" key="1">
    <citation type="submission" date="2021-10" db="EMBL/GenBank/DDBJ databases">
        <title>Tropical sea cucumber genome reveals ecological adaptation and Cuvierian tubules defense mechanism.</title>
        <authorList>
            <person name="Chen T."/>
        </authorList>
    </citation>
    <scope>NUCLEOTIDE SEQUENCE</scope>
    <source>
        <strain evidence="7">Nanhai2018</strain>
        <tissue evidence="7">Muscle</tissue>
    </source>
</reference>
<feature type="domain" description="Fibrinogen C-terminal" evidence="6">
    <location>
        <begin position="115"/>
        <end position="337"/>
    </location>
</feature>
<dbReference type="Proteomes" id="UP001152320">
    <property type="component" value="Chromosome 11"/>
</dbReference>
<gene>
    <name evidence="7" type="ORF">HOLleu_23636</name>
</gene>
<dbReference type="PROSITE" id="PS50026">
    <property type="entry name" value="EGF_3"/>
    <property type="match status" value="1"/>
</dbReference>
<comment type="caution">
    <text evidence="7">The sequence shown here is derived from an EMBL/GenBank/DDBJ whole genome shotgun (WGS) entry which is preliminary data.</text>
</comment>
<dbReference type="PANTHER" id="PTHR19143">
    <property type="entry name" value="FIBRINOGEN/TENASCIN/ANGIOPOEITIN"/>
    <property type="match status" value="1"/>
</dbReference>
<keyword evidence="2" id="KW-0732">Signal</keyword>
<dbReference type="SUPFAM" id="SSF56496">
    <property type="entry name" value="Fibrinogen C-terminal domain-like"/>
    <property type="match status" value="1"/>
</dbReference>
<dbReference type="InterPro" id="IPR036056">
    <property type="entry name" value="Fibrinogen-like_C"/>
</dbReference>
<evidence type="ECO:0000313" key="8">
    <source>
        <dbReference type="Proteomes" id="UP001152320"/>
    </source>
</evidence>
<dbReference type="CDD" id="cd19941">
    <property type="entry name" value="TIL"/>
    <property type="match status" value="1"/>
</dbReference>
<accession>A0A9Q1H5P7</accession>
<dbReference type="Gene3D" id="3.90.215.10">
    <property type="entry name" value="Gamma Fibrinogen, chain A, domain 1"/>
    <property type="match status" value="1"/>
</dbReference>
<evidence type="ECO:0000259" key="5">
    <source>
        <dbReference type="PROSITE" id="PS50026"/>
    </source>
</evidence>
<dbReference type="AlphaFoldDB" id="A0A9Q1H5P7"/>
<dbReference type="GO" id="GO:0005615">
    <property type="term" value="C:extracellular space"/>
    <property type="evidence" value="ECO:0007669"/>
    <property type="project" value="TreeGrafter"/>
</dbReference>
<evidence type="ECO:0000256" key="2">
    <source>
        <dbReference type="ARBA" id="ARBA00022729"/>
    </source>
</evidence>
<feature type="domain" description="EGF-like" evidence="5">
    <location>
        <begin position="81"/>
        <end position="119"/>
    </location>
</feature>
<comment type="caution">
    <text evidence="4">Lacks conserved residue(s) required for the propagation of feature annotation.</text>
</comment>
<dbReference type="InterPro" id="IPR000742">
    <property type="entry name" value="EGF"/>
</dbReference>
<keyword evidence="1 4" id="KW-0245">EGF-like domain</keyword>
<evidence type="ECO:0000256" key="4">
    <source>
        <dbReference type="PROSITE-ProRule" id="PRU00076"/>
    </source>
</evidence>
<dbReference type="InterPro" id="IPR050373">
    <property type="entry name" value="Fibrinogen_C-term_domain"/>
</dbReference>
<organism evidence="7 8">
    <name type="scientific">Holothuria leucospilota</name>
    <name type="common">Black long sea cucumber</name>
    <name type="synonym">Mertensiothuria leucospilota</name>
    <dbReference type="NCBI Taxonomy" id="206669"/>
    <lineage>
        <taxon>Eukaryota</taxon>
        <taxon>Metazoa</taxon>
        <taxon>Echinodermata</taxon>
        <taxon>Eleutherozoa</taxon>
        <taxon>Echinozoa</taxon>
        <taxon>Holothuroidea</taxon>
        <taxon>Aspidochirotacea</taxon>
        <taxon>Aspidochirotida</taxon>
        <taxon>Holothuriidae</taxon>
        <taxon>Holothuria</taxon>
    </lineage>
</organism>